<comment type="function">
    <text evidence="1">Membrane-anchoring subunit of succinate dehydrogenase (SDH).</text>
</comment>
<evidence type="ECO:0000256" key="4">
    <source>
        <dbReference type="ARBA" id="ARBA00020076"/>
    </source>
</evidence>
<dbReference type="OrthoDB" id="9799441at2"/>
<evidence type="ECO:0000256" key="9">
    <source>
        <dbReference type="ARBA" id="ARBA00023004"/>
    </source>
</evidence>
<name>A0A177NWW5_9GAMM</name>
<dbReference type="InterPro" id="IPR000701">
    <property type="entry name" value="SuccDH_FuR_B_TM-su"/>
</dbReference>
<feature type="transmembrane region" description="Helical" evidence="13">
    <location>
        <begin position="29"/>
        <end position="49"/>
    </location>
</feature>
<evidence type="ECO:0000256" key="8">
    <source>
        <dbReference type="ARBA" id="ARBA00022989"/>
    </source>
</evidence>
<gene>
    <name evidence="14" type="ORF">A1355_22745</name>
</gene>
<comment type="caution">
    <text evidence="14">The sequence shown here is derived from an EMBL/GenBank/DDBJ whole genome shotgun (WGS) entry which is preliminary data.</text>
</comment>
<keyword evidence="5 12" id="KW-0349">Heme</keyword>
<dbReference type="AlphaFoldDB" id="A0A177NWW5"/>
<dbReference type="SUPFAM" id="SSF81343">
    <property type="entry name" value="Fumarate reductase respiratory complex transmembrane subunits"/>
    <property type="match status" value="1"/>
</dbReference>
<evidence type="ECO:0000256" key="11">
    <source>
        <dbReference type="ARBA" id="ARBA00025912"/>
    </source>
</evidence>
<dbReference type="GO" id="GO:0016020">
    <property type="term" value="C:membrane"/>
    <property type="evidence" value="ECO:0007669"/>
    <property type="project" value="UniProtKB-SubCell"/>
</dbReference>
<dbReference type="GO" id="GO:0009055">
    <property type="term" value="F:electron transfer activity"/>
    <property type="evidence" value="ECO:0007669"/>
    <property type="project" value="InterPro"/>
</dbReference>
<feature type="binding site" description="axial binding residue" evidence="12">
    <location>
        <position position="81"/>
    </location>
    <ligand>
        <name>heme</name>
        <dbReference type="ChEBI" id="CHEBI:30413"/>
        <note>ligand shared with second transmembrane subunit</note>
    </ligand>
    <ligandPart>
        <name>Fe</name>
        <dbReference type="ChEBI" id="CHEBI:18248"/>
    </ligandPart>
</feature>
<sequence length="123" mass="13750">MAVHNRPLSPHLQVYRLPITGLISITHRITGVLLSGALLFAVIALFAIAAGPEQYSSFQACLAWPPSRLAYWGIIFALYFHLCHGIRHLIWDIGKTFEKAALTRYAVIELGVAVLLFLITFIY</sequence>
<evidence type="ECO:0000256" key="10">
    <source>
        <dbReference type="ARBA" id="ARBA00023136"/>
    </source>
</evidence>
<evidence type="ECO:0000256" key="6">
    <source>
        <dbReference type="ARBA" id="ARBA00022692"/>
    </source>
</evidence>
<evidence type="ECO:0000256" key="12">
    <source>
        <dbReference type="PIRSR" id="PIRSR000178-1"/>
    </source>
</evidence>
<dbReference type="CDD" id="cd03499">
    <property type="entry name" value="SQR_TypeC_SdhC"/>
    <property type="match status" value="1"/>
</dbReference>
<dbReference type="Proteomes" id="UP000077628">
    <property type="component" value="Unassembled WGS sequence"/>
</dbReference>
<proteinExistence type="inferred from homology"/>
<keyword evidence="10 13" id="KW-0472">Membrane</keyword>
<reference evidence="15" key="1">
    <citation type="submission" date="2016-03" db="EMBL/GenBank/DDBJ databases">
        <authorList>
            <person name="Heylen K."/>
            <person name="De Vos P."/>
            <person name="Vekeman B."/>
        </authorList>
    </citation>
    <scope>NUCLEOTIDE SEQUENCE [LARGE SCALE GENOMIC DNA]</scope>
    <source>
        <strain evidence="15">R-45383</strain>
    </source>
</reference>
<dbReference type="Pfam" id="PF01127">
    <property type="entry name" value="Sdh_cyt"/>
    <property type="match status" value="1"/>
</dbReference>
<evidence type="ECO:0000256" key="5">
    <source>
        <dbReference type="ARBA" id="ARBA00022617"/>
    </source>
</evidence>
<evidence type="ECO:0000256" key="2">
    <source>
        <dbReference type="ARBA" id="ARBA00004141"/>
    </source>
</evidence>
<dbReference type="GO" id="GO:0006099">
    <property type="term" value="P:tricarboxylic acid cycle"/>
    <property type="evidence" value="ECO:0007669"/>
    <property type="project" value="InterPro"/>
</dbReference>
<keyword evidence="9 12" id="KW-0408">Iron</keyword>
<comment type="subcellular location">
    <subcellularLocation>
        <location evidence="2">Membrane</location>
        <topology evidence="2">Multi-pass membrane protein</topology>
    </subcellularLocation>
</comment>
<comment type="subunit">
    <text evidence="11">Part of an enzyme complex containing four subunits: a flavoprotein, an iron-sulfur protein, plus two membrane-anchoring proteins, SdhC and SdhD. The complex can form homotrimers.</text>
</comment>
<dbReference type="PROSITE" id="PS01000">
    <property type="entry name" value="SDH_CYT_1"/>
    <property type="match status" value="1"/>
</dbReference>
<organism evidence="14 15">
    <name type="scientific">Methylomonas koyamae</name>
    <dbReference type="NCBI Taxonomy" id="702114"/>
    <lineage>
        <taxon>Bacteria</taxon>
        <taxon>Pseudomonadati</taxon>
        <taxon>Pseudomonadota</taxon>
        <taxon>Gammaproteobacteria</taxon>
        <taxon>Methylococcales</taxon>
        <taxon>Methylococcaceae</taxon>
        <taxon>Methylomonas</taxon>
    </lineage>
</organism>
<dbReference type="STRING" id="702114.A1355_22745"/>
<evidence type="ECO:0000256" key="13">
    <source>
        <dbReference type="SAM" id="Phobius"/>
    </source>
</evidence>
<dbReference type="NCBIfam" id="TIGR02970">
    <property type="entry name" value="succ_dehyd_cytB"/>
    <property type="match status" value="1"/>
</dbReference>
<dbReference type="EMBL" id="LUUK01000083">
    <property type="protein sequence ID" value="OAI22144.1"/>
    <property type="molecule type" value="Genomic_DNA"/>
</dbReference>
<dbReference type="InterPro" id="IPR034804">
    <property type="entry name" value="SQR/QFR_C/D"/>
</dbReference>
<feature type="transmembrane region" description="Helical" evidence="13">
    <location>
        <begin position="102"/>
        <end position="122"/>
    </location>
</feature>
<comment type="similarity">
    <text evidence="3">Belongs to the cytochrome b560 family.</text>
</comment>
<dbReference type="PANTHER" id="PTHR10978">
    <property type="entry name" value="SUCCINATE DEHYDROGENASE CYTOCHROME B560 SUBUNIT"/>
    <property type="match status" value="1"/>
</dbReference>
<dbReference type="PIRSF" id="PIRSF000178">
    <property type="entry name" value="SDH_cyt_b560"/>
    <property type="match status" value="1"/>
</dbReference>
<keyword evidence="6 13" id="KW-0812">Transmembrane</keyword>
<feature type="transmembrane region" description="Helical" evidence="13">
    <location>
        <begin position="69"/>
        <end position="90"/>
    </location>
</feature>
<protein>
    <recommendedName>
        <fullName evidence="4">Succinate dehydrogenase cytochrome b556 subunit</fullName>
    </recommendedName>
</protein>
<evidence type="ECO:0000256" key="1">
    <source>
        <dbReference type="ARBA" id="ARBA00004050"/>
    </source>
</evidence>
<evidence type="ECO:0000313" key="14">
    <source>
        <dbReference type="EMBL" id="OAI22144.1"/>
    </source>
</evidence>
<dbReference type="GO" id="GO:0046872">
    <property type="term" value="F:metal ion binding"/>
    <property type="evidence" value="ECO:0007669"/>
    <property type="project" value="UniProtKB-KW"/>
</dbReference>
<dbReference type="PROSITE" id="PS01001">
    <property type="entry name" value="SDH_CYT_2"/>
    <property type="match status" value="1"/>
</dbReference>
<dbReference type="InterPro" id="IPR014314">
    <property type="entry name" value="Succ_DH_cytb556"/>
</dbReference>
<dbReference type="InterPro" id="IPR018495">
    <property type="entry name" value="Succ_DH_cyt_bsu_CS"/>
</dbReference>
<keyword evidence="7 12" id="KW-0479">Metal-binding</keyword>
<accession>A0A177NWW5</accession>
<dbReference type="PANTHER" id="PTHR10978:SF5">
    <property type="entry name" value="SUCCINATE DEHYDROGENASE CYTOCHROME B560 SUBUNIT, MITOCHONDRIAL"/>
    <property type="match status" value="1"/>
</dbReference>
<keyword evidence="15" id="KW-1185">Reference proteome</keyword>
<keyword evidence="8 13" id="KW-1133">Transmembrane helix</keyword>
<dbReference type="RefSeq" id="WP_064026631.1">
    <property type="nucleotide sequence ID" value="NZ_LUUK01000083.1"/>
</dbReference>
<dbReference type="Gene3D" id="1.20.1300.10">
    <property type="entry name" value="Fumarate reductase/succinate dehydrogenase, transmembrane subunit"/>
    <property type="match status" value="1"/>
</dbReference>
<evidence type="ECO:0000313" key="15">
    <source>
        <dbReference type="Proteomes" id="UP000077628"/>
    </source>
</evidence>
<evidence type="ECO:0000256" key="3">
    <source>
        <dbReference type="ARBA" id="ARBA00007244"/>
    </source>
</evidence>
<comment type="cofactor">
    <cofactor evidence="12">
        <name>heme</name>
        <dbReference type="ChEBI" id="CHEBI:30413"/>
    </cofactor>
    <text evidence="12">The heme is bound between the two transmembrane subunits.</text>
</comment>
<evidence type="ECO:0000256" key="7">
    <source>
        <dbReference type="ARBA" id="ARBA00022723"/>
    </source>
</evidence>